<keyword evidence="2" id="KW-1185">Reference proteome</keyword>
<protein>
    <submittedName>
        <fullName evidence="1">Uncharacterized protein</fullName>
    </submittedName>
</protein>
<dbReference type="PATRIC" id="fig|741277.3.peg.2260"/>
<gene>
    <name evidence="1" type="ORF">FJSC11DRAFT_2695</name>
</gene>
<evidence type="ECO:0000313" key="1">
    <source>
        <dbReference type="EMBL" id="EHC12053.1"/>
    </source>
</evidence>
<accession>G6FUZ8</accession>
<comment type="caution">
    <text evidence="1">The sequence shown here is derived from an EMBL/GenBank/DDBJ whole genome shotgun (WGS) entry which is preliminary data.</text>
</comment>
<organism evidence="1 2">
    <name type="scientific">Fischerella thermalis JSC-11</name>
    <dbReference type="NCBI Taxonomy" id="741277"/>
    <lineage>
        <taxon>Bacteria</taxon>
        <taxon>Bacillati</taxon>
        <taxon>Cyanobacteriota</taxon>
        <taxon>Cyanophyceae</taxon>
        <taxon>Nostocales</taxon>
        <taxon>Hapalosiphonaceae</taxon>
        <taxon>Fischerella</taxon>
    </lineage>
</organism>
<dbReference type="Proteomes" id="UP000004344">
    <property type="component" value="Unassembled WGS sequence"/>
</dbReference>
<sequence>MGTSPEFWTNLEAKYRLHLAGKEKTYLDGAAHYLNNNSYMRHFKVRFSCGW</sequence>
<name>G6FUZ8_9CYAN</name>
<evidence type="ECO:0000313" key="2">
    <source>
        <dbReference type="Proteomes" id="UP000004344"/>
    </source>
</evidence>
<reference evidence="1 2" key="1">
    <citation type="submission" date="2011-09" db="EMBL/GenBank/DDBJ databases">
        <title>The draft genome of Fischerella sp. JSC-11.</title>
        <authorList>
            <consortium name="US DOE Joint Genome Institute (JGI-PGF)"/>
            <person name="Lucas S."/>
            <person name="Han J."/>
            <person name="Lapidus A."/>
            <person name="Cheng J.-F."/>
            <person name="Goodwin L."/>
            <person name="Pitluck S."/>
            <person name="Peters L."/>
            <person name="Land M.L."/>
            <person name="Hauser L."/>
            <person name="Sarkisova S."/>
            <person name="Bryant D.A."/>
            <person name="Brown I."/>
            <person name="Woyke T.J."/>
        </authorList>
    </citation>
    <scope>NUCLEOTIDE SEQUENCE [LARGE SCALE GENOMIC DNA]</scope>
    <source>
        <strain evidence="1 2">JSC-11</strain>
    </source>
</reference>
<dbReference type="AlphaFoldDB" id="G6FUZ8"/>
<dbReference type="EMBL" id="AGIZ01000008">
    <property type="protein sequence ID" value="EHC12053.1"/>
    <property type="molecule type" value="Genomic_DNA"/>
</dbReference>
<proteinExistence type="predicted"/>